<dbReference type="InterPro" id="IPR008974">
    <property type="entry name" value="TRAF-like"/>
</dbReference>
<dbReference type="AlphaFoldDB" id="A0A226CYS0"/>
<dbReference type="STRING" id="158441.A0A226CYS0"/>
<dbReference type="Pfam" id="PF00651">
    <property type="entry name" value="BTB"/>
    <property type="match status" value="1"/>
</dbReference>
<feature type="domain" description="BTB" evidence="2">
    <location>
        <begin position="337"/>
        <end position="404"/>
    </location>
</feature>
<organism evidence="3 4">
    <name type="scientific">Folsomia candida</name>
    <name type="common">Springtail</name>
    <dbReference type="NCBI Taxonomy" id="158441"/>
    <lineage>
        <taxon>Eukaryota</taxon>
        <taxon>Metazoa</taxon>
        <taxon>Ecdysozoa</taxon>
        <taxon>Arthropoda</taxon>
        <taxon>Hexapoda</taxon>
        <taxon>Collembola</taxon>
        <taxon>Entomobryomorpha</taxon>
        <taxon>Isotomoidea</taxon>
        <taxon>Isotomidae</taxon>
        <taxon>Proisotominae</taxon>
        <taxon>Folsomia</taxon>
    </lineage>
</organism>
<dbReference type="SUPFAM" id="SSF54695">
    <property type="entry name" value="POZ domain"/>
    <property type="match status" value="1"/>
</dbReference>
<reference evidence="3 4" key="1">
    <citation type="submission" date="2015-12" db="EMBL/GenBank/DDBJ databases">
        <title>The genome of Folsomia candida.</title>
        <authorList>
            <person name="Faddeeva A."/>
            <person name="Derks M.F."/>
            <person name="Anvar Y."/>
            <person name="Smit S."/>
            <person name="Van Straalen N."/>
            <person name="Roelofs D."/>
        </authorList>
    </citation>
    <scope>NUCLEOTIDE SEQUENCE [LARGE SCALE GENOMIC DNA]</scope>
    <source>
        <strain evidence="3 4">VU population</strain>
        <tissue evidence="3">Whole body</tissue>
    </source>
</reference>
<dbReference type="OMA" id="NETIVYM"/>
<sequence>MSNVPSDPPSPASSYSSSSSPGILPRSELAALVAAAAASSSSLSRHNLLEQGDADIGVDRISSKFCWDQKCIIWEVLSISVAAGGPNSAVANTNLDPTDPQEYAAMLDIDYMTSSNFHAGHHDQNRSTWSLSLYKTGPDTLGVFIHLLQLNGNSRSAANRRSHSNQNSTNENTNQGSGIYFKYAMCLVNTDGEVVNKIENNTIINILPGQSWGEDEFIILHNLWDPDLKLVHYADQEKLIVRVDLSLLSALDHTHEVYSAPIVLTSILTPPTTPPGSEPPRKFPRSKSAAFTIPPVKTSNHGFQFGGKSAPIWVTSTSSSAASSPILESLWNLREFADVQIHCDGRTFPVHKCVISAASPVFKMMFSTQMSESARGEVEITDLGATVMETVLYFIYTQLVPTTWDWTNFEKSAELVHAAEKYGLKELKAMCFVSLCEKLDCASVPGLAVLAQMYSAEGAVKEFVAKFIIRNIQRLKNDSNFNDSLEKHPTAFTTILLSDALSKSVSTVSTITYL</sequence>
<dbReference type="PROSITE" id="PS50097">
    <property type="entry name" value="BTB"/>
    <property type="match status" value="1"/>
</dbReference>
<keyword evidence="4" id="KW-1185">Reference proteome</keyword>
<accession>A0A226CYS0</accession>
<proteinExistence type="predicted"/>
<feature type="compositionally biased region" description="Low complexity" evidence="1">
    <location>
        <begin position="12"/>
        <end position="22"/>
    </location>
</feature>
<dbReference type="Gene3D" id="2.60.210.10">
    <property type="entry name" value="Apoptosis, Tumor Necrosis Factor Receptor Associated Protein 2, Chain A"/>
    <property type="match status" value="1"/>
</dbReference>
<dbReference type="Gene3D" id="3.30.710.10">
    <property type="entry name" value="Potassium Channel Kv1.1, Chain A"/>
    <property type="match status" value="1"/>
</dbReference>
<protein>
    <submittedName>
        <fullName evidence="3">Speckle-type POZ protein-like</fullName>
    </submittedName>
</protein>
<evidence type="ECO:0000256" key="1">
    <source>
        <dbReference type="SAM" id="MobiDB-lite"/>
    </source>
</evidence>
<dbReference type="EMBL" id="LNIX01000054">
    <property type="protein sequence ID" value="OXA37627.1"/>
    <property type="molecule type" value="Genomic_DNA"/>
</dbReference>
<evidence type="ECO:0000313" key="3">
    <source>
        <dbReference type="EMBL" id="OXA37627.1"/>
    </source>
</evidence>
<dbReference type="InterPro" id="IPR011333">
    <property type="entry name" value="SKP1/BTB/POZ_sf"/>
</dbReference>
<evidence type="ECO:0000313" key="4">
    <source>
        <dbReference type="Proteomes" id="UP000198287"/>
    </source>
</evidence>
<evidence type="ECO:0000259" key="2">
    <source>
        <dbReference type="PROSITE" id="PS50097"/>
    </source>
</evidence>
<dbReference type="Proteomes" id="UP000198287">
    <property type="component" value="Unassembled WGS sequence"/>
</dbReference>
<dbReference type="OrthoDB" id="6434522at2759"/>
<name>A0A226CYS0_FOLCA</name>
<dbReference type="SUPFAM" id="SSF49599">
    <property type="entry name" value="TRAF domain-like"/>
    <property type="match status" value="1"/>
</dbReference>
<dbReference type="SMART" id="SM00225">
    <property type="entry name" value="BTB"/>
    <property type="match status" value="1"/>
</dbReference>
<gene>
    <name evidence="3" type="ORF">Fcan01_27592</name>
</gene>
<comment type="caution">
    <text evidence="3">The sequence shown here is derived from an EMBL/GenBank/DDBJ whole genome shotgun (WGS) entry which is preliminary data.</text>
</comment>
<dbReference type="CDD" id="cd00121">
    <property type="entry name" value="MATH"/>
    <property type="match status" value="1"/>
</dbReference>
<dbReference type="InterPro" id="IPR002083">
    <property type="entry name" value="MATH/TRAF_dom"/>
</dbReference>
<feature type="compositionally biased region" description="Pro residues" evidence="1">
    <location>
        <begin position="1"/>
        <end position="11"/>
    </location>
</feature>
<feature type="region of interest" description="Disordered" evidence="1">
    <location>
        <begin position="1"/>
        <end position="22"/>
    </location>
</feature>
<dbReference type="GO" id="GO:0030163">
    <property type="term" value="P:protein catabolic process"/>
    <property type="evidence" value="ECO:0007669"/>
    <property type="project" value="UniProtKB-ARBA"/>
</dbReference>
<dbReference type="InterPro" id="IPR000210">
    <property type="entry name" value="BTB/POZ_dom"/>
</dbReference>
<dbReference type="PANTHER" id="PTHR24413">
    <property type="entry name" value="SPECKLE-TYPE POZ PROTEIN"/>
    <property type="match status" value="1"/>
</dbReference>